<name>A0ABW5FA49_9BACL</name>
<protein>
    <submittedName>
        <fullName evidence="1">Uncharacterized protein</fullName>
    </submittedName>
</protein>
<dbReference type="Proteomes" id="UP001597448">
    <property type="component" value="Unassembled WGS sequence"/>
</dbReference>
<evidence type="ECO:0000313" key="1">
    <source>
        <dbReference type="EMBL" id="MFD2410861.1"/>
    </source>
</evidence>
<proteinExistence type="predicted"/>
<accession>A0ABW5FA49</accession>
<comment type="caution">
    <text evidence="1">The sequence shown here is derived from an EMBL/GenBank/DDBJ whole genome shotgun (WGS) entry which is preliminary data.</text>
</comment>
<organism evidence="1 2">
    <name type="scientific">Paenibacillus rhizoplanae</name>
    <dbReference type="NCBI Taxonomy" id="1917181"/>
    <lineage>
        <taxon>Bacteria</taxon>
        <taxon>Bacillati</taxon>
        <taxon>Bacillota</taxon>
        <taxon>Bacilli</taxon>
        <taxon>Bacillales</taxon>
        <taxon>Paenibacillaceae</taxon>
        <taxon>Paenibacillus</taxon>
    </lineage>
</organism>
<gene>
    <name evidence="1" type="ORF">ACFSX3_13315</name>
</gene>
<keyword evidence="2" id="KW-1185">Reference proteome</keyword>
<sequence length="41" mass="4777">MANDSGSRPMYEMIFHTLRERIPNHEYRVGEGKSTAPVRKD</sequence>
<evidence type="ECO:0000313" key="2">
    <source>
        <dbReference type="Proteomes" id="UP001597448"/>
    </source>
</evidence>
<reference evidence="2" key="1">
    <citation type="journal article" date="2019" name="Int. J. Syst. Evol. Microbiol.">
        <title>The Global Catalogue of Microorganisms (GCM) 10K type strain sequencing project: providing services to taxonomists for standard genome sequencing and annotation.</title>
        <authorList>
            <consortium name="The Broad Institute Genomics Platform"/>
            <consortium name="The Broad Institute Genome Sequencing Center for Infectious Disease"/>
            <person name="Wu L."/>
            <person name="Ma J."/>
        </authorList>
    </citation>
    <scope>NUCLEOTIDE SEQUENCE [LARGE SCALE GENOMIC DNA]</scope>
    <source>
        <strain evidence="2">CCM 8725</strain>
    </source>
</reference>
<dbReference type="RefSeq" id="WP_339219250.1">
    <property type="nucleotide sequence ID" value="NZ_JBHSVQ010000001.1"/>
</dbReference>
<dbReference type="EMBL" id="JBHUKY010000023">
    <property type="protein sequence ID" value="MFD2410861.1"/>
    <property type="molecule type" value="Genomic_DNA"/>
</dbReference>